<dbReference type="Proteomes" id="UP000070501">
    <property type="component" value="Unassembled WGS sequence"/>
</dbReference>
<evidence type="ECO:0000313" key="3">
    <source>
        <dbReference type="Proteomes" id="UP000070501"/>
    </source>
</evidence>
<feature type="domain" description="SnoaL-like" evidence="1">
    <location>
        <begin position="11"/>
        <end position="154"/>
    </location>
</feature>
<gene>
    <name evidence="2" type="ORF">Micbo1qcDRAFT_233882</name>
</gene>
<dbReference type="EMBL" id="KQ964250">
    <property type="protein sequence ID" value="KXJ91369.1"/>
    <property type="molecule type" value="Genomic_DNA"/>
</dbReference>
<dbReference type="Pfam" id="PF13577">
    <property type="entry name" value="SnoaL_4"/>
    <property type="match status" value="1"/>
</dbReference>
<reference evidence="3" key="1">
    <citation type="submission" date="2016-02" db="EMBL/GenBank/DDBJ databases">
        <title>Draft genome sequence of Microdochium bolleyi, a fungal endophyte of beachgrass.</title>
        <authorList>
            <consortium name="DOE Joint Genome Institute"/>
            <person name="David A.S."/>
            <person name="May G."/>
            <person name="Haridas S."/>
            <person name="Lim J."/>
            <person name="Wang M."/>
            <person name="Labutti K."/>
            <person name="Lipzen A."/>
            <person name="Barry K."/>
            <person name="Grigoriev I.V."/>
        </authorList>
    </citation>
    <scope>NUCLEOTIDE SEQUENCE [LARGE SCALE GENOMIC DNA]</scope>
    <source>
        <strain evidence="3">J235TASD1</strain>
    </source>
</reference>
<dbReference type="OrthoDB" id="5208229at2759"/>
<dbReference type="AlphaFoldDB" id="A0A136J2R4"/>
<proteinExistence type="predicted"/>
<evidence type="ECO:0000313" key="2">
    <source>
        <dbReference type="EMBL" id="KXJ91369.1"/>
    </source>
</evidence>
<dbReference type="InterPro" id="IPR032710">
    <property type="entry name" value="NTF2-like_dom_sf"/>
</dbReference>
<dbReference type="Gene3D" id="3.10.450.50">
    <property type="match status" value="1"/>
</dbReference>
<organism evidence="2 3">
    <name type="scientific">Microdochium bolleyi</name>
    <dbReference type="NCBI Taxonomy" id="196109"/>
    <lineage>
        <taxon>Eukaryota</taxon>
        <taxon>Fungi</taxon>
        <taxon>Dikarya</taxon>
        <taxon>Ascomycota</taxon>
        <taxon>Pezizomycotina</taxon>
        <taxon>Sordariomycetes</taxon>
        <taxon>Xylariomycetidae</taxon>
        <taxon>Xylariales</taxon>
        <taxon>Microdochiaceae</taxon>
        <taxon>Microdochium</taxon>
    </lineage>
</organism>
<sequence length="172" mass="19601">MATPYDVQTFLLDKVNIHDTITRMMLGYDDRDSKSLRDKVYASNVLMDYSALLGTEPTDYPVEDWLEYLFRATEGFDATQHTAQDMLIELPQPTNGATRPKTVAVAAYVNAHMVRRDARGGPMMHNGGRSYFELEHFQEIEDAGENPWRIRKMRVQPAWEDGNSAVLEGAKK</sequence>
<dbReference type="InParanoid" id="A0A136J2R4"/>
<protein>
    <recommendedName>
        <fullName evidence="1">SnoaL-like domain-containing protein</fullName>
    </recommendedName>
</protein>
<dbReference type="SUPFAM" id="SSF54427">
    <property type="entry name" value="NTF2-like"/>
    <property type="match status" value="1"/>
</dbReference>
<name>A0A136J2R4_9PEZI</name>
<keyword evidence="3" id="KW-1185">Reference proteome</keyword>
<dbReference type="InterPro" id="IPR037401">
    <property type="entry name" value="SnoaL-like"/>
</dbReference>
<evidence type="ECO:0000259" key="1">
    <source>
        <dbReference type="Pfam" id="PF13577"/>
    </source>
</evidence>
<accession>A0A136J2R4</accession>